<dbReference type="EMBL" id="JOJP01000001">
    <property type="protein sequence ID" value="KEI72002.1"/>
    <property type="molecule type" value="Genomic_DNA"/>
</dbReference>
<gene>
    <name evidence="2" type="ORF">GV64_15840</name>
</gene>
<evidence type="ECO:0000256" key="1">
    <source>
        <dbReference type="SAM" id="Phobius"/>
    </source>
</evidence>
<reference evidence="2 3" key="1">
    <citation type="submission" date="2014-06" db="EMBL/GenBank/DDBJ databases">
        <title>Whole Genome Sequences of Three Symbiotic Endozoicomonas Bacteria.</title>
        <authorList>
            <person name="Neave M.J."/>
            <person name="Apprill A."/>
            <person name="Voolstra C.R."/>
        </authorList>
    </citation>
    <scope>NUCLEOTIDE SEQUENCE [LARGE SCALE GENOMIC DNA]</scope>
    <source>
        <strain evidence="2 3">DSM 22380</strain>
    </source>
</reference>
<evidence type="ECO:0000313" key="2">
    <source>
        <dbReference type="EMBL" id="KEI72002.1"/>
    </source>
</evidence>
<proteinExistence type="predicted"/>
<keyword evidence="1" id="KW-0812">Transmembrane</keyword>
<evidence type="ECO:0000313" key="3">
    <source>
        <dbReference type="Proteomes" id="UP000027997"/>
    </source>
</evidence>
<protein>
    <submittedName>
        <fullName evidence="2">Uncharacterized protein</fullName>
    </submittedName>
</protein>
<organism evidence="2 3">
    <name type="scientific">Endozoicomonas elysicola</name>
    <dbReference type="NCBI Taxonomy" id="305900"/>
    <lineage>
        <taxon>Bacteria</taxon>
        <taxon>Pseudomonadati</taxon>
        <taxon>Pseudomonadota</taxon>
        <taxon>Gammaproteobacteria</taxon>
        <taxon>Oceanospirillales</taxon>
        <taxon>Endozoicomonadaceae</taxon>
        <taxon>Endozoicomonas</taxon>
    </lineage>
</organism>
<sequence length="103" mass="11438">MNQDPYVVFINAKGNAVFAVVGWLGAIIGPLFIIGEFGKYTSPSFLFGLCLFLLSLTVIGYGIRRLLQRVYSDFIVYSLITMIILGAGVTHMLLHPTFWFGNT</sequence>
<keyword evidence="1" id="KW-0472">Membrane</keyword>
<dbReference type="AlphaFoldDB" id="A0A081KCX6"/>
<dbReference type="Proteomes" id="UP000027997">
    <property type="component" value="Unassembled WGS sequence"/>
</dbReference>
<keyword evidence="1" id="KW-1133">Transmembrane helix</keyword>
<feature type="transmembrane region" description="Helical" evidence="1">
    <location>
        <begin position="12"/>
        <end position="33"/>
    </location>
</feature>
<comment type="caution">
    <text evidence="2">The sequence shown here is derived from an EMBL/GenBank/DDBJ whole genome shotgun (WGS) entry which is preliminary data.</text>
</comment>
<feature type="transmembrane region" description="Helical" evidence="1">
    <location>
        <begin position="75"/>
        <end position="94"/>
    </location>
</feature>
<keyword evidence="3" id="KW-1185">Reference proteome</keyword>
<name>A0A081KCX6_9GAMM</name>
<dbReference type="RefSeq" id="WP_020584444.1">
    <property type="nucleotide sequence ID" value="NZ_JOJP01000001.1"/>
</dbReference>
<feature type="transmembrane region" description="Helical" evidence="1">
    <location>
        <begin position="45"/>
        <end position="63"/>
    </location>
</feature>
<accession>A0A081KCX6</accession>